<evidence type="ECO:0000313" key="1">
    <source>
        <dbReference type="EMBL" id="CAG6725439.1"/>
    </source>
</evidence>
<dbReference type="AlphaFoldDB" id="A0A8D8YBB8"/>
<proteinExistence type="predicted"/>
<dbReference type="EMBL" id="HBUF01369541">
    <property type="protein sequence ID" value="CAG6725439.1"/>
    <property type="molecule type" value="Transcribed_RNA"/>
</dbReference>
<protein>
    <submittedName>
        <fullName evidence="1">Uncharacterized protein</fullName>
    </submittedName>
</protein>
<accession>A0A8D8YBB8</accession>
<sequence>MCILEKPKVGCGNYDKQPLKASKKCEYRQYRNQRSVLMVFFIIFKADKHTSLNAFRSCNNRMPLYQNYAIYPIVVCVKHECSSKIILPRQIQKCLPYFCGFH</sequence>
<name>A0A8D8YBB8_9HEMI</name>
<organism evidence="1">
    <name type="scientific">Cacopsylla melanoneura</name>
    <dbReference type="NCBI Taxonomy" id="428564"/>
    <lineage>
        <taxon>Eukaryota</taxon>
        <taxon>Metazoa</taxon>
        <taxon>Ecdysozoa</taxon>
        <taxon>Arthropoda</taxon>
        <taxon>Hexapoda</taxon>
        <taxon>Insecta</taxon>
        <taxon>Pterygota</taxon>
        <taxon>Neoptera</taxon>
        <taxon>Paraneoptera</taxon>
        <taxon>Hemiptera</taxon>
        <taxon>Sternorrhyncha</taxon>
        <taxon>Psylloidea</taxon>
        <taxon>Psyllidae</taxon>
        <taxon>Psyllinae</taxon>
        <taxon>Cacopsylla</taxon>
    </lineage>
</organism>
<reference evidence="1" key="1">
    <citation type="submission" date="2021-05" db="EMBL/GenBank/DDBJ databases">
        <authorList>
            <person name="Alioto T."/>
            <person name="Alioto T."/>
            <person name="Gomez Garrido J."/>
        </authorList>
    </citation>
    <scope>NUCLEOTIDE SEQUENCE</scope>
</reference>